<evidence type="ECO:0000313" key="2">
    <source>
        <dbReference type="EMBL" id="EXC20544.1"/>
    </source>
</evidence>
<keyword evidence="3" id="KW-1185">Reference proteome</keyword>
<protein>
    <submittedName>
        <fullName evidence="2">MATE efflux family protein DTX1</fullName>
    </submittedName>
</protein>
<accession>W9S106</accession>
<keyword evidence="1" id="KW-0472">Membrane</keyword>
<dbReference type="STRING" id="981085.W9S106"/>
<dbReference type="EMBL" id="KE345919">
    <property type="protein sequence ID" value="EXC20544.1"/>
    <property type="molecule type" value="Genomic_DNA"/>
</dbReference>
<reference evidence="3" key="1">
    <citation type="submission" date="2013-01" db="EMBL/GenBank/DDBJ databases">
        <title>Draft Genome Sequence of a Mulberry Tree, Morus notabilis C.K. Schneid.</title>
        <authorList>
            <person name="He N."/>
            <person name="Zhao S."/>
        </authorList>
    </citation>
    <scope>NUCLEOTIDE SEQUENCE</scope>
</reference>
<dbReference type="Proteomes" id="UP000030645">
    <property type="component" value="Unassembled WGS sequence"/>
</dbReference>
<keyword evidence="1" id="KW-1133">Transmembrane helix</keyword>
<organism evidence="2 3">
    <name type="scientific">Morus notabilis</name>
    <dbReference type="NCBI Taxonomy" id="981085"/>
    <lineage>
        <taxon>Eukaryota</taxon>
        <taxon>Viridiplantae</taxon>
        <taxon>Streptophyta</taxon>
        <taxon>Embryophyta</taxon>
        <taxon>Tracheophyta</taxon>
        <taxon>Spermatophyta</taxon>
        <taxon>Magnoliopsida</taxon>
        <taxon>eudicotyledons</taxon>
        <taxon>Gunneridae</taxon>
        <taxon>Pentapetalae</taxon>
        <taxon>rosids</taxon>
        <taxon>fabids</taxon>
        <taxon>Rosales</taxon>
        <taxon>Moraceae</taxon>
        <taxon>Moreae</taxon>
        <taxon>Morus</taxon>
    </lineage>
</organism>
<gene>
    <name evidence="2" type="ORF">L484_027099</name>
</gene>
<feature type="transmembrane region" description="Helical" evidence="1">
    <location>
        <begin position="27"/>
        <end position="46"/>
    </location>
</feature>
<evidence type="ECO:0000313" key="3">
    <source>
        <dbReference type="Proteomes" id="UP000030645"/>
    </source>
</evidence>
<sequence>MEEALLVERDEKWKVTWRALAEELKKVSYIAVPMVVVSVSHYLLQVVSVMMAGHLSELSLSGVAIANSFTAVTGFSLVVKFSNFYLFISLFRSVHFAVSSLEFEFFYNKKLL</sequence>
<name>W9S106_9ROSA</name>
<evidence type="ECO:0000256" key="1">
    <source>
        <dbReference type="SAM" id="Phobius"/>
    </source>
</evidence>
<dbReference type="eggNOG" id="KOG1347">
    <property type="taxonomic scope" value="Eukaryota"/>
</dbReference>
<keyword evidence="1" id="KW-0812">Transmembrane</keyword>
<proteinExistence type="predicted"/>
<dbReference type="AlphaFoldDB" id="W9S106"/>